<comment type="caution">
    <text evidence="5">The sequence shown here is derived from an EMBL/GenBank/DDBJ whole genome shotgun (WGS) entry which is preliminary data.</text>
</comment>
<keyword evidence="3" id="KW-0663">Pyridoxal phosphate</keyword>
<feature type="domain" description="Aminotransferase class I/classII large" evidence="4">
    <location>
        <begin position="38"/>
        <end position="100"/>
    </location>
</feature>
<gene>
    <name evidence="5" type="ORF">S01H4_07376</name>
</gene>
<reference evidence="5" key="1">
    <citation type="journal article" date="2014" name="Front. Microbiol.">
        <title>High frequency of phylogenetically diverse reductive dehalogenase-homologous genes in deep subseafloor sedimentary metagenomes.</title>
        <authorList>
            <person name="Kawai M."/>
            <person name="Futagami T."/>
            <person name="Toyoda A."/>
            <person name="Takaki Y."/>
            <person name="Nishi S."/>
            <person name="Hori S."/>
            <person name="Arai W."/>
            <person name="Tsubouchi T."/>
            <person name="Morono Y."/>
            <person name="Uchiyama I."/>
            <person name="Ito T."/>
            <person name="Fujiyama A."/>
            <person name="Inagaki F."/>
            <person name="Takami H."/>
        </authorList>
    </citation>
    <scope>NUCLEOTIDE SEQUENCE</scope>
    <source>
        <strain evidence="5">Expedition CK06-06</strain>
    </source>
</reference>
<keyword evidence="1" id="KW-0032">Aminotransferase</keyword>
<dbReference type="InterPro" id="IPR015422">
    <property type="entry name" value="PyrdxlP-dep_Trfase_small"/>
</dbReference>
<evidence type="ECO:0000259" key="4">
    <source>
        <dbReference type="Pfam" id="PF00155"/>
    </source>
</evidence>
<name>X0YWG8_9ZZZZ</name>
<dbReference type="AlphaFoldDB" id="X0YWG8"/>
<evidence type="ECO:0000256" key="3">
    <source>
        <dbReference type="ARBA" id="ARBA00022898"/>
    </source>
</evidence>
<dbReference type="GO" id="GO:0008483">
    <property type="term" value="F:transaminase activity"/>
    <property type="evidence" value="ECO:0007669"/>
    <property type="project" value="UniProtKB-KW"/>
</dbReference>
<dbReference type="InterPro" id="IPR004839">
    <property type="entry name" value="Aminotransferase_I/II_large"/>
</dbReference>
<evidence type="ECO:0000256" key="1">
    <source>
        <dbReference type="ARBA" id="ARBA00022576"/>
    </source>
</evidence>
<dbReference type="EMBL" id="BART01002407">
    <property type="protein sequence ID" value="GAG61204.1"/>
    <property type="molecule type" value="Genomic_DNA"/>
</dbReference>
<dbReference type="GO" id="GO:0030170">
    <property type="term" value="F:pyridoxal phosphate binding"/>
    <property type="evidence" value="ECO:0007669"/>
    <property type="project" value="InterPro"/>
</dbReference>
<dbReference type="Gene3D" id="3.90.1150.10">
    <property type="entry name" value="Aspartate Aminotransferase, domain 1"/>
    <property type="match status" value="1"/>
</dbReference>
<evidence type="ECO:0000313" key="5">
    <source>
        <dbReference type="EMBL" id="GAG61204.1"/>
    </source>
</evidence>
<dbReference type="SUPFAM" id="SSF53383">
    <property type="entry name" value="PLP-dependent transferases"/>
    <property type="match status" value="1"/>
</dbReference>
<dbReference type="Gene3D" id="3.40.640.10">
    <property type="entry name" value="Type I PLP-dependent aspartate aminotransferase-like (Major domain)"/>
    <property type="match status" value="1"/>
</dbReference>
<sequence>MSEQNKLESLAMPDIMKIKSYQPGKPIEEVKRELGLKTVVKLASNENPLGPSNKAIEAIRKYASEINIYPNGGGYYLKKALAEKLGLVEEKIILGNGSRRIMDRGIRKYGLLVCQFFWY</sequence>
<dbReference type="InterPro" id="IPR015424">
    <property type="entry name" value="PyrdxlP-dep_Trfase"/>
</dbReference>
<keyword evidence="2" id="KW-0808">Transferase</keyword>
<dbReference type="PANTHER" id="PTHR43643:SF3">
    <property type="entry name" value="HISTIDINOL-PHOSPHATE AMINOTRANSFERASE"/>
    <property type="match status" value="1"/>
</dbReference>
<dbReference type="InterPro" id="IPR050106">
    <property type="entry name" value="HistidinolP_aminotransfase"/>
</dbReference>
<proteinExistence type="predicted"/>
<protein>
    <recommendedName>
        <fullName evidence="4">Aminotransferase class I/classII large domain-containing protein</fullName>
    </recommendedName>
</protein>
<dbReference type="InterPro" id="IPR015421">
    <property type="entry name" value="PyrdxlP-dep_Trfase_major"/>
</dbReference>
<organism evidence="5">
    <name type="scientific">marine sediment metagenome</name>
    <dbReference type="NCBI Taxonomy" id="412755"/>
    <lineage>
        <taxon>unclassified sequences</taxon>
        <taxon>metagenomes</taxon>
        <taxon>ecological metagenomes</taxon>
    </lineage>
</organism>
<accession>X0YWG8</accession>
<dbReference type="PANTHER" id="PTHR43643">
    <property type="entry name" value="HISTIDINOL-PHOSPHATE AMINOTRANSFERASE 2"/>
    <property type="match status" value="1"/>
</dbReference>
<dbReference type="Pfam" id="PF00155">
    <property type="entry name" value="Aminotran_1_2"/>
    <property type="match status" value="1"/>
</dbReference>
<evidence type="ECO:0000256" key="2">
    <source>
        <dbReference type="ARBA" id="ARBA00022679"/>
    </source>
</evidence>